<reference evidence="2" key="1">
    <citation type="submission" date="2016-10" db="EMBL/GenBank/DDBJ databases">
        <authorList>
            <person name="Varghese N."/>
            <person name="Submissions S."/>
        </authorList>
    </citation>
    <scope>NUCLEOTIDE SEQUENCE [LARGE SCALE GENOMIC DNA]</scope>
    <source>
        <strain evidence="2">DSM 20403</strain>
    </source>
</reference>
<gene>
    <name evidence="1" type="ORF">SAMN02910432_01048</name>
</gene>
<organism evidence="1 2">
    <name type="scientific">Ligilactobacillus ruminis DSM 20403 = NBRC 102161</name>
    <dbReference type="NCBI Taxonomy" id="1423798"/>
    <lineage>
        <taxon>Bacteria</taxon>
        <taxon>Bacillati</taxon>
        <taxon>Bacillota</taxon>
        <taxon>Bacilli</taxon>
        <taxon>Lactobacillales</taxon>
        <taxon>Lactobacillaceae</taxon>
        <taxon>Ligilactobacillus</taxon>
    </lineage>
</organism>
<sequence>MISASAVTTRHELIMSLVAGLNPIMQGVEASGHEPVRKLWTTEGELASSRESLLAIGGMRAGT</sequence>
<dbReference type="AlphaFoldDB" id="A0A1I2R7J9"/>
<dbReference type="Proteomes" id="UP000182635">
    <property type="component" value="Unassembled WGS sequence"/>
</dbReference>
<evidence type="ECO:0000313" key="2">
    <source>
        <dbReference type="Proteomes" id="UP000182635"/>
    </source>
</evidence>
<proteinExistence type="predicted"/>
<accession>A0A1I2R7J9</accession>
<dbReference type="EMBL" id="FOPI01000014">
    <property type="protein sequence ID" value="SFG36033.1"/>
    <property type="molecule type" value="Genomic_DNA"/>
</dbReference>
<name>A0A1I2R7J9_9LACO</name>
<evidence type="ECO:0000313" key="1">
    <source>
        <dbReference type="EMBL" id="SFG36033.1"/>
    </source>
</evidence>
<protein>
    <submittedName>
        <fullName evidence="1">Uncharacterized protein</fullName>
    </submittedName>
</protein>